<evidence type="ECO:0000313" key="9">
    <source>
        <dbReference type="Proteomes" id="UP000577707"/>
    </source>
</evidence>
<sequence>MHDHGSLPALGWSEFFTTWSLQPAWLLAVVILAAGYLTLRNAAGAASTVKGWRVASFLTGLALTYVVIASAINSYAMSLAWMHMVLHLTLIMVVPTLLVLGHPLTVIAETGPRAERAMRSLPVTILVHPITGTLLYSVVIIGTHLSGFMDAMAQSVPLMVGEQILYIVSGFLFLTGTIGEEKVRTDLPYLGRIALLVVGMVPDTIVGIVMLQTERDLYPVYSGARPEWALDAVKDIQTAGGLMWAGGDGGMMFLAIGLVIAVVSSPERRAKMTGRFLDGVRTTQLAQESARGSAVHGADEGPAEPGSVDPDSDEALDAYNAMLARMNQQH</sequence>
<organism evidence="8 9">
    <name type="scientific">Nocardioides albus</name>
    <dbReference type="NCBI Taxonomy" id="1841"/>
    <lineage>
        <taxon>Bacteria</taxon>
        <taxon>Bacillati</taxon>
        <taxon>Actinomycetota</taxon>
        <taxon>Actinomycetes</taxon>
        <taxon>Propionibacteriales</taxon>
        <taxon>Nocardioidaceae</taxon>
        <taxon>Nocardioides</taxon>
    </lineage>
</organism>
<dbReference type="Pfam" id="PF09678">
    <property type="entry name" value="Caa3_CtaG"/>
    <property type="match status" value="1"/>
</dbReference>
<evidence type="ECO:0000256" key="2">
    <source>
        <dbReference type="ARBA" id="ARBA00022475"/>
    </source>
</evidence>
<keyword evidence="4 7" id="KW-1133">Transmembrane helix</keyword>
<dbReference type="Proteomes" id="UP000577707">
    <property type="component" value="Unassembled WGS sequence"/>
</dbReference>
<feature type="transmembrane region" description="Helical" evidence="7">
    <location>
        <begin position="20"/>
        <end position="39"/>
    </location>
</feature>
<feature type="transmembrane region" description="Helical" evidence="7">
    <location>
        <begin position="121"/>
        <end position="143"/>
    </location>
</feature>
<feature type="transmembrane region" description="Helical" evidence="7">
    <location>
        <begin position="78"/>
        <end position="100"/>
    </location>
</feature>
<evidence type="ECO:0000313" key="8">
    <source>
        <dbReference type="EMBL" id="MBB3091982.1"/>
    </source>
</evidence>
<evidence type="ECO:0000256" key="1">
    <source>
        <dbReference type="ARBA" id="ARBA00004651"/>
    </source>
</evidence>
<keyword evidence="3 7" id="KW-0812">Transmembrane</keyword>
<comment type="caution">
    <text evidence="8">The sequence shown here is derived from an EMBL/GenBank/DDBJ whole genome shotgun (WGS) entry which is preliminary data.</text>
</comment>
<name>A0A7W5A946_9ACTN</name>
<dbReference type="InterPro" id="IPR019108">
    <property type="entry name" value="Caa3_assmbl_CtaG-rel"/>
</dbReference>
<dbReference type="GO" id="GO:0005886">
    <property type="term" value="C:plasma membrane"/>
    <property type="evidence" value="ECO:0007669"/>
    <property type="project" value="UniProtKB-SubCell"/>
</dbReference>
<evidence type="ECO:0000256" key="4">
    <source>
        <dbReference type="ARBA" id="ARBA00022989"/>
    </source>
</evidence>
<feature type="transmembrane region" description="Helical" evidence="7">
    <location>
        <begin position="242"/>
        <end position="263"/>
    </location>
</feature>
<reference evidence="8 9" key="1">
    <citation type="submission" date="2020-08" db="EMBL/GenBank/DDBJ databases">
        <title>Genomic Encyclopedia of Type Strains, Phase III (KMG-III): the genomes of soil and plant-associated and newly described type strains.</title>
        <authorList>
            <person name="Whitman W."/>
        </authorList>
    </citation>
    <scope>NUCLEOTIDE SEQUENCE [LARGE SCALE GENOMIC DNA]</scope>
    <source>
        <strain evidence="8 9">CECT 3302</strain>
    </source>
</reference>
<accession>A0A7W5A946</accession>
<evidence type="ECO:0000256" key="6">
    <source>
        <dbReference type="SAM" id="MobiDB-lite"/>
    </source>
</evidence>
<feature type="transmembrane region" description="Helical" evidence="7">
    <location>
        <begin position="163"/>
        <end position="181"/>
    </location>
</feature>
<keyword evidence="5 7" id="KW-0472">Membrane</keyword>
<keyword evidence="9" id="KW-1185">Reference proteome</keyword>
<evidence type="ECO:0000256" key="3">
    <source>
        <dbReference type="ARBA" id="ARBA00022692"/>
    </source>
</evidence>
<comment type="subcellular location">
    <subcellularLocation>
        <location evidence="1">Cell membrane</location>
        <topology evidence="1">Multi-pass membrane protein</topology>
    </subcellularLocation>
</comment>
<feature type="transmembrane region" description="Helical" evidence="7">
    <location>
        <begin position="51"/>
        <end position="72"/>
    </location>
</feature>
<evidence type="ECO:0000256" key="7">
    <source>
        <dbReference type="SAM" id="Phobius"/>
    </source>
</evidence>
<evidence type="ECO:0000256" key="5">
    <source>
        <dbReference type="ARBA" id="ARBA00023136"/>
    </source>
</evidence>
<proteinExistence type="predicted"/>
<keyword evidence="2" id="KW-1003">Cell membrane</keyword>
<feature type="region of interest" description="Disordered" evidence="6">
    <location>
        <begin position="291"/>
        <end position="314"/>
    </location>
</feature>
<dbReference type="AlphaFoldDB" id="A0A7W5A946"/>
<protein>
    <submittedName>
        <fullName evidence="8">Putative copper resistance protein D</fullName>
    </submittedName>
</protein>
<dbReference type="RefSeq" id="WP_183551208.1">
    <property type="nucleotide sequence ID" value="NZ_BMQT01000014.1"/>
</dbReference>
<dbReference type="EMBL" id="JACHXG010000015">
    <property type="protein sequence ID" value="MBB3091982.1"/>
    <property type="molecule type" value="Genomic_DNA"/>
</dbReference>
<gene>
    <name evidence="8" type="ORF">FHS12_004959</name>
</gene>
<feature type="transmembrane region" description="Helical" evidence="7">
    <location>
        <begin position="193"/>
        <end position="211"/>
    </location>
</feature>